<dbReference type="AlphaFoldDB" id="A0AAU9LL96"/>
<name>A0AAU9LL96_9ASTR</name>
<feature type="compositionally biased region" description="Basic residues" evidence="1">
    <location>
        <begin position="10"/>
        <end position="19"/>
    </location>
</feature>
<dbReference type="EMBL" id="CAKMRJ010000001">
    <property type="protein sequence ID" value="CAH1413193.1"/>
    <property type="molecule type" value="Genomic_DNA"/>
</dbReference>
<gene>
    <name evidence="2" type="ORF">LVIROSA_LOCUS1164</name>
</gene>
<evidence type="ECO:0000256" key="1">
    <source>
        <dbReference type="SAM" id="MobiDB-lite"/>
    </source>
</evidence>
<sequence>MTSKTSILKQTKKPAHRPHHSPEPPIIDEAFDEPFYSPKEGSISKGIKKIRKPQLNRRGVRIRDVPIPISPPLKKRKAHEVVKKIKNKKKQLANPLDEVIVETDFESGSEGSPIRHDIGLAIETP</sequence>
<protein>
    <submittedName>
        <fullName evidence="2">Uncharacterized protein</fullName>
    </submittedName>
</protein>
<organism evidence="2 3">
    <name type="scientific">Lactuca virosa</name>
    <dbReference type="NCBI Taxonomy" id="75947"/>
    <lineage>
        <taxon>Eukaryota</taxon>
        <taxon>Viridiplantae</taxon>
        <taxon>Streptophyta</taxon>
        <taxon>Embryophyta</taxon>
        <taxon>Tracheophyta</taxon>
        <taxon>Spermatophyta</taxon>
        <taxon>Magnoliopsida</taxon>
        <taxon>eudicotyledons</taxon>
        <taxon>Gunneridae</taxon>
        <taxon>Pentapetalae</taxon>
        <taxon>asterids</taxon>
        <taxon>campanulids</taxon>
        <taxon>Asterales</taxon>
        <taxon>Asteraceae</taxon>
        <taxon>Cichorioideae</taxon>
        <taxon>Cichorieae</taxon>
        <taxon>Lactucinae</taxon>
        <taxon>Lactuca</taxon>
    </lineage>
</organism>
<keyword evidence="3" id="KW-1185">Reference proteome</keyword>
<evidence type="ECO:0000313" key="3">
    <source>
        <dbReference type="Proteomes" id="UP001157418"/>
    </source>
</evidence>
<accession>A0AAU9LL96</accession>
<reference evidence="2 3" key="1">
    <citation type="submission" date="2022-01" db="EMBL/GenBank/DDBJ databases">
        <authorList>
            <person name="Xiong W."/>
            <person name="Schranz E."/>
        </authorList>
    </citation>
    <scope>NUCLEOTIDE SEQUENCE [LARGE SCALE GENOMIC DNA]</scope>
</reference>
<feature type="region of interest" description="Disordered" evidence="1">
    <location>
        <begin position="104"/>
        <end position="125"/>
    </location>
</feature>
<evidence type="ECO:0000313" key="2">
    <source>
        <dbReference type="EMBL" id="CAH1413193.1"/>
    </source>
</evidence>
<feature type="region of interest" description="Disordered" evidence="1">
    <location>
        <begin position="1"/>
        <end position="45"/>
    </location>
</feature>
<comment type="caution">
    <text evidence="2">The sequence shown here is derived from an EMBL/GenBank/DDBJ whole genome shotgun (WGS) entry which is preliminary data.</text>
</comment>
<proteinExistence type="predicted"/>
<dbReference type="Proteomes" id="UP001157418">
    <property type="component" value="Unassembled WGS sequence"/>
</dbReference>